<dbReference type="PANTHER" id="PTHR33931">
    <property type="entry name" value="HOLIN-LIKE PROTEIN CIDA-RELATED"/>
    <property type="match status" value="1"/>
</dbReference>
<comment type="subcellular location">
    <subcellularLocation>
        <location evidence="1">Cell membrane</location>
        <topology evidence="1">Multi-pass membrane protein</topology>
    </subcellularLocation>
</comment>
<evidence type="ECO:0000313" key="8">
    <source>
        <dbReference type="Proteomes" id="UP000092967"/>
    </source>
</evidence>
<evidence type="ECO:0000256" key="6">
    <source>
        <dbReference type="SAM" id="Phobius"/>
    </source>
</evidence>
<evidence type="ECO:0000256" key="3">
    <source>
        <dbReference type="ARBA" id="ARBA00022692"/>
    </source>
</evidence>
<dbReference type="PANTHER" id="PTHR33931:SF5">
    <property type="entry name" value="UPF0299 MEMBRANE PROTEIN YOHJ"/>
    <property type="match status" value="1"/>
</dbReference>
<dbReference type="OrthoDB" id="3176438at2"/>
<dbReference type="AlphaFoldDB" id="A0A1B1Y588"/>
<reference evidence="7 8" key="1">
    <citation type="submission" date="2016-02" db="EMBL/GenBank/DDBJ databases">
        <authorList>
            <person name="Wen L."/>
            <person name="He K."/>
            <person name="Yang H."/>
        </authorList>
    </citation>
    <scope>NUCLEOTIDE SEQUENCE [LARGE SCALE GENOMIC DNA]</scope>
    <source>
        <strain evidence="7 8">CZ1127</strain>
    </source>
</reference>
<evidence type="ECO:0000256" key="4">
    <source>
        <dbReference type="ARBA" id="ARBA00022989"/>
    </source>
</evidence>
<keyword evidence="2" id="KW-1003">Cell membrane</keyword>
<feature type="transmembrane region" description="Helical" evidence="6">
    <location>
        <begin position="29"/>
        <end position="48"/>
    </location>
</feature>
<dbReference type="Proteomes" id="UP000092967">
    <property type="component" value="Chromosome"/>
</dbReference>
<evidence type="ECO:0000256" key="5">
    <source>
        <dbReference type="ARBA" id="ARBA00023136"/>
    </source>
</evidence>
<keyword evidence="3 6" id="KW-0812">Transmembrane</keyword>
<keyword evidence="5 6" id="KW-0472">Membrane</keyword>
<dbReference type="STRING" id="1790137.AXE80_06285"/>
<evidence type="ECO:0000313" key="7">
    <source>
        <dbReference type="EMBL" id="ANW95909.1"/>
    </source>
</evidence>
<dbReference type="GO" id="GO:0016787">
    <property type="term" value="F:hydrolase activity"/>
    <property type="evidence" value="ECO:0007669"/>
    <property type="project" value="UniProtKB-KW"/>
</dbReference>
<dbReference type="RefSeq" id="WP_068825494.1">
    <property type="nucleotide sequence ID" value="NZ_CP014224.1"/>
</dbReference>
<keyword evidence="7" id="KW-0378">Hydrolase</keyword>
<protein>
    <submittedName>
        <fullName evidence="7">Murein hydrolase transporter LrgA</fullName>
    </submittedName>
</protein>
<keyword evidence="4 6" id="KW-1133">Transmembrane helix</keyword>
<dbReference type="InterPro" id="IPR005538">
    <property type="entry name" value="LrgA/CidA"/>
</dbReference>
<dbReference type="KEGG" id="wfu:AXE80_06285"/>
<evidence type="ECO:0000256" key="2">
    <source>
        <dbReference type="ARBA" id="ARBA00022475"/>
    </source>
</evidence>
<keyword evidence="8" id="KW-1185">Reference proteome</keyword>
<sequence>MKQVVIILVCLLIGELIVYLTGVKLPSSIIGMLLLTLSLQLGWVKIATVSGISSFLTQNMSFFFVPPGVAIMLYLDVIQTSFWSILIASLVSTILVLAITGWTHQLFIDNKSVVQKKTNK</sequence>
<dbReference type="GO" id="GO:0005886">
    <property type="term" value="C:plasma membrane"/>
    <property type="evidence" value="ECO:0007669"/>
    <property type="project" value="UniProtKB-SubCell"/>
</dbReference>
<gene>
    <name evidence="7" type="ORF">AXE80_06285</name>
</gene>
<evidence type="ECO:0000256" key="1">
    <source>
        <dbReference type="ARBA" id="ARBA00004651"/>
    </source>
</evidence>
<feature type="transmembrane region" description="Helical" evidence="6">
    <location>
        <begin position="81"/>
        <end position="102"/>
    </location>
</feature>
<feature type="transmembrane region" description="Helical" evidence="6">
    <location>
        <begin position="55"/>
        <end position="75"/>
    </location>
</feature>
<proteinExistence type="predicted"/>
<accession>A0A1B1Y588</accession>
<feature type="transmembrane region" description="Helical" evidence="6">
    <location>
        <begin position="5"/>
        <end position="23"/>
    </location>
</feature>
<dbReference type="EMBL" id="CP014224">
    <property type="protein sequence ID" value="ANW95909.1"/>
    <property type="molecule type" value="Genomic_DNA"/>
</dbReference>
<organism evidence="7 8">
    <name type="scientific">Wenyingzhuangia fucanilytica</name>
    <dbReference type="NCBI Taxonomy" id="1790137"/>
    <lineage>
        <taxon>Bacteria</taxon>
        <taxon>Pseudomonadati</taxon>
        <taxon>Bacteroidota</taxon>
        <taxon>Flavobacteriia</taxon>
        <taxon>Flavobacteriales</taxon>
        <taxon>Flavobacteriaceae</taxon>
        <taxon>Wenyingzhuangia</taxon>
    </lineage>
</organism>
<dbReference type="Pfam" id="PF03788">
    <property type="entry name" value="LrgA"/>
    <property type="match status" value="1"/>
</dbReference>
<name>A0A1B1Y588_9FLAO</name>